<comment type="caution">
    <text evidence="2">The sequence shown here is derived from an EMBL/GenBank/DDBJ whole genome shotgun (WGS) entry which is preliminary data.</text>
</comment>
<feature type="region of interest" description="Disordered" evidence="1">
    <location>
        <begin position="1"/>
        <end position="66"/>
    </location>
</feature>
<feature type="compositionally biased region" description="Basic and acidic residues" evidence="1">
    <location>
        <begin position="1"/>
        <end position="13"/>
    </location>
</feature>
<protein>
    <submittedName>
        <fullName evidence="2">Uncharacterized protein</fullName>
    </submittedName>
</protein>
<evidence type="ECO:0000256" key="1">
    <source>
        <dbReference type="SAM" id="MobiDB-lite"/>
    </source>
</evidence>
<name>A0A090RAD5_9GAMM</name>
<dbReference type="STRING" id="754436.JCM19237_1194"/>
<feature type="compositionally biased region" description="Polar residues" evidence="1">
    <location>
        <begin position="34"/>
        <end position="50"/>
    </location>
</feature>
<dbReference type="EMBL" id="BBMN01000004">
    <property type="protein sequence ID" value="GAL04522.1"/>
    <property type="molecule type" value="Genomic_DNA"/>
</dbReference>
<sequence length="66" mass="7208">MDRSNKSNEKQDVNETTSSNLTTPHDPSSDDKTLIQTASPQPAHTASSKPALTEGRLLMVVTKSRR</sequence>
<proteinExistence type="predicted"/>
<evidence type="ECO:0000313" key="2">
    <source>
        <dbReference type="EMBL" id="GAL04522.1"/>
    </source>
</evidence>
<dbReference type="Proteomes" id="UP000029227">
    <property type="component" value="Unassembled WGS sequence"/>
</dbReference>
<accession>A0A090RAD5</accession>
<gene>
    <name evidence="2" type="ORF">JCM19237_1194</name>
</gene>
<dbReference type="AlphaFoldDB" id="A0A090RAD5"/>
<reference evidence="2 3" key="1">
    <citation type="journal article" date="2014" name="Genome Announc.">
        <title>Draft Genome Sequences of Two Vibrionaceae Species, Vibrio ponticus C121 and Photobacterium aphoticum C119, Isolated as Coral Reef Microbiota.</title>
        <authorList>
            <person name="Al-saari N."/>
            <person name="Meirelles P.M."/>
            <person name="Mino S."/>
            <person name="Suda W."/>
            <person name="Oshima K."/>
            <person name="Hattori M."/>
            <person name="Ohkuma M."/>
            <person name="Thompson F.L."/>
            <person name="Gomez-Gil B."/>
            <person name="Sawabe T."/>
            <person name="Sawabe T."/>
        </authorList>
    </citation>
    <scope>NUCLEOTIDE SEQUENCE [LARGE SCALE GENOMIC DNA]</scope>
    <source>
        <strain evidence="2 3">JCM 19237</strain>
    </source>
</reference>
<evidence type="ECO:0000313" key="3">
    <source>
        <dbReference type="Proteomes" id="UP000029227"/>
    </source>
</evidence>
<feature type="compositionally biased region" description="Polar residues" evidence="1">
    <location>
        <begin position="14"/>
        <end position="26"/>
    </location>
</feature>
<organism evidence="2 3">
    <name type="scientific">Photobacterium aphoticum</name>
    <dbReference type="NCBI Taxonomy" id="754436"/>
    <lineage>
        <taxon>Bacteria</taxon>
        <taxon>Pseudomonadati</taxon>
        <taxon>Pseudomonadota</taxon>
        <taxon>Gammaproteobacteria</taxon>
        <taxon>Vibrionales</taxon>
        <taxon>Vibrionaceae</taxon>
        <taxon>Photobacterium</taxon>
    </lineage>
</organism>